<dbReference type="PANTHER" id="PTHR34698:SF2">
    <property type="entry name" value="5-OXOPROLINASE SUBUNIT B"/>
    <property type="match status" value="1"/>
</dbReference>
<evidence type="ECO:0000313" key="6">
    <source>
        <dbReference type="Proteomes" id="UP000596248"/>
    </source>
</evidence>
<dbReference type="InterPro" id="IPR003833">
    <property type="entry name" value="CT_C_D"/>
</dbReference>
<dbReference type="Pfam" id="PF02682">
    <property type="entry name" value="CT_C_D"/>
    <property type="match status" value="1"/>
</dbReference>
<protein>
    <submittedName>
        <fullName evidence="5">5-oxoprolinase subunit PxpB</fullName>
        <ecNumber evidence="5">3.5.2.9</ecNumber>
    </submittedName>
</protein>
<feature type="domain" description="Carboxyltransferase" evidence="4">
    <location>
        <begin position="4"/>
        <end position="213"/>
    </location>
</feature>
<evidence type="ECO:0000256" key="2">
    <source>
        <dbReference type="ARBA" id="ARBA00022801"/>
    </source>
</evidence>
<dbReference type="SUPFAM" id="SSF50891">
    <property type="entry name" value="Cyclophilin-like"/>
    <property type="match status" value="1"/>
</dbReference>
<dbReference type="PANTHER" id="PTHR34698">
    <property type="entry name" value="5-OXOPROLINASE SUBUNIT B"/>
    <property type="match status" value="1"/>
</dbReference>
<proteinExistence type="predicted"/>
<evidence type="ECO:0000259" key="4">
    <source>
        <dbReference type="SMART" id="SM00796"/>
    </source>
</evidence>
<dbReference type="NCBIfam" id="TIGR00370">
    <property type="entry name" value="5-oxoprolinase subunit PxpB"/>
    <property type="match status" value="1"/>
</dbReference>
<sequence>MERHTYFPLGDSGVVVKLGNEIDQCTHQKIKRLSALLQDEPFPGMVEIVPGYTTVTVYYDPILLYDPKGGSTPYERVLGFLNPFIARAQSGEAREPRLVEIPVCYGGEYGPDLEEVARYNGLEPEEVIRIHSGQDYLVHMIGFAPGFPYLGGLDERIATPRRSIPRTAIPQGSVGIGGSQTGVYPIVSPGGWNIIGRTALPLFRPENEPPSLLRAGDLVRFRPISPKDYDEQKEVTS</sequence>
<keyword evidence="6" id="KW-1185">Reference proteome</keyword>
<dbReference type="SMART" id="SM00796">
    <property type="entry name" value="AHS1"/>
    <property type="match status" value="1"/>
</dbReference>
<dbReference type="Proteomes" id="UP000596248">
    <property type="component" value="Chromosome"/>
</dbReference>
<dbReference type="GO" id="GO:0017168">
    <property type="term" value="F:5-oxoprolinase (ATP-hydrolyzing) activity"/>
    <property type="evidence" value="ECO:0007669"/>
    <property type="project" value="UniProtKB-EC"/>
</dbReference>
<accession>A0ABX7FVF5</accession>
<dbReference type="InterPro" id="IPR010016">
    <property type="entry name" value="PxpB"/>
</dbReference>
<reference evidence="5 6" key="1">
    <citation type="submission" date="2021-01" db="EMBL/GenBank/DDBJ databases">
        <title>Identification of strong promoters based on the transcriptome of Brevibacillus choshinensis.</title>
        <authorList>
            <person name="Yao D."/>
            <person name="Zhang K."/>
            <person name="Wu J."/>
        </authorList>
    </citation>
    <scope>NUCLEOTIDE SEQUENCE [LARGE SCALE GENOMIC DNA]</scope>
    <source>
        <strain evidence="5 6">HPD31-SP3</strain>
    </source>
</reference>
<name>A0ABX7FVF5_BRECH</name>
<keyword evidence="3" id="KW-0067">ATP-binding</keyword>
<dbReference type="RefSeq" id="WP_203357065.1">
    <property type="nucleotide sequence ID" value="NZ_CP069127.1"/>
</dbReference>
<keyword evidence="1" id="KW-0547">Nucleotide-binding</keyword>
<dbReference type="Gene3D" id="2.40.100.10">
    <property type="entry name" value="Cyclophilin-like"/>
    <property type="match status" value="1"/>
</dbReference>
<organism evidence="5 6">
    <name type="scientific">Brevibacillus choshinensis</name>
    <dbReference type="NCBI Taxonomy" id="54911"/>
    <lineage>
        <taxon>Bacteria</taxon>
        <taxon>Bacillati</taxon>
        <taxon>Bacillota</taxon>
        <taxon>Bacilli</taxon>
        <taxon>Bacillales</taxon>
        <taxon>Paenibacillaceae</taxon>
        <taxon>Brevibacillus</taxon>
    </lineage>
</organism>
<evidence type="ECO:0000313" key="5">
    <source>
        <dbReference type="EMBL" id="QRG70091.1"/>
    </source>
</evidence>
<dbReference type="SUPFAM" id="SSF160467">
    <property type="entry name" value="PH0987 N-terminal domain-like"/>
    <property type="match status" value="1"/>
</dbReference>
<gene>
    <name evidence="5" type="primary">pxpB</name>
    <name evidence="5" type="ORF">JNE38_13805</name>
</gene>
<evidence type="ECO:0000256" key="1">
    <source>
        <dbReference type="ARBA" id="ARBA00022741"/>
    </source>
</evidence>
<dbReference type="EC" id="3.5.2.9" evidence="5"/>
<keyword evidence="2 5" id="KW-0378">Hydrolase</keyword>
<dbReference type="InterPro" id="IPR029000">
    <property type="entry name" value="Cyclophilin-like_dom_sf"/>
</dbReference>
<dbReference type="EMBL" id="CP069127">
    <property type="protein sequence ID" value="QRG70091.1"/>
    <property type="molecule type" value="Genomic_DNA"/>
</dbReference>
<evidence type="ECO:0000256" key="3">
    <source>
        <dbReference type="ARBA" id="ARBA00022840"/>
    </source>
</evidence>
<dbReference type="Gene3D" id="3.30.1360.40">
    <property type="match status" value="1"/>
</dbReference>